<gene>
    <name evidence="3" type="ORF">B1207_12135</name>
</gene>
<dbReference type="Proteomes" id="UP000249458">
    <property type="component" value="Unassembled WGS sequence"/>
</dbReference>
<proteinExistence type="predicted"/>
<feature type="domain" description="Gp5/Type VI secretion system Vgr C-terminal trimerisation" evidence="2">
    <location>
        <begin position="534"/>
        <end position="612"/>
    </location>
</feature>
<dbReference type="NCBIfam" id="TIGR01646">
    <property type="entry name" value="vgr_GE"/>
    <property type="match status" value="1"/>
</dbReference>
<evidence type="ECO:0000259" key="2">
    <source>
        <dbReference type="Pfam" id="PF22178"/>
    </source>
</evidence>
<dbReference type="InterPro" id="IPR054030">
    <property type="entry name" value="Gp5_Vgr_C"/>
</dbReference>
<dbReference type="SUPFAM" id="SSF69279">
    <property type="entry name" value="Phage tail proteins"/>
    <property type="match status" value="2"/>
</dbReference>
<reference evidence="3 4" key="1">
    <citation type="submission" date="2017-02" db="EMBL/GenBank/DDBJ databases">
        <title>Legionella quilivanii strain from human: case report and whole genome sequencing analysis.</title>
        <authorList>
            <person name="Lalancette C."/>
            <person name="Leduc J.-M."/>
            <person name="Levesque S."/>
            <person name="Fournier E."/>
            <person name="Saoud J."/>
            <person name="Faucher S.P."/>
            <person name="Bernard K."/>
            <person name="Martineau C."/>
            <person name="Longtin J."/>
        </authorList>
    </citation>
    <scope>NUCLEOTIDE SEQUENCE [LARGE SCALE GENOMIC DNA]</scope>
    <source>
        <strain evidence="3 4">ID143958</strain>
    </source>
</reference>
<dbReference type="Pfam" id="PF22178">
    <property type="entry name" value="Gp5_trimer_C"/>
    <property type="match status" value="1"/>
</dbReference>
<dbReference type="Gene3D" id="2.30.110.50">
    <property type="match status" value="1"/>
</dbReference>
<comment type="caution">
    <text evidence="3">The sequence shown here is derived from an EMBL/GenBank/DDBJ whole genome shotgun (WGS) entry which is preliminary data.</text>
</comment>
<protein>
    <recommendedName>
        <fullName evidence="2">Gp5/Type VI secretion system Vgr C-terminal trimerisation domain-containing protein</fullName>
    </recommendedName>
</protein>
<feature type="compositionally biased region" description="Pro residues" evidence="1">
    <location>
        <begin position="835"/>
        <end position="852"/>
    </location>
</feature>
<dbReference type="Gene3D" id="4.10.220.110">
    <property type="match status" value="1"/>
</dbReference>
<accession>A0A364LGS8</accession>
<evidence type="ECO:0000313" key="3">
    <source>
        <dbReference type="EMBL" id="RAP35446.1"/>
    </source>
</evidence>
<dbReference type="InterPro" id="IPR037026">
    <property type="entry name" value="Vgr_OB-fold_dom_sf"/>
</dbReference>
<dbReference type="Pfam" id="PF05954">
    <property type="entry name" value="Phage_GPD"/>
    <property type="match status" value="1"/>
</dbReference>
<dbReference type="Gene3D" id="3.55.50.10">
    <property type="entry name" value="Baseplate protein-like domains"/>
    <property type="match status" value="1"/>
</dbReference>
<dbReference type="SUPFAM" id="SSF69349">
    <property type="entry name" value="Phage fibre proteins"/>
    <property type="match status" value="1"/>
</dbReference>
<name>A0A364LGS8_9GAMM</name>
<dbReference type="InterPro" id="IPR006533">
    <property type="entry name" value="T6SS_Vgr_RhsGE"/>
</dbReference>
<feature type="region of interest" description="Disordered" evidence="1">
    <location>
        <begin position="828"/>
        <end position="858"/>
    </location>
</feature>
<dbReference type="NCBIfam" id="TIGR03361">
    <property type="entry name" value="VI_Rhs_Vgr"/>
    <property type="match status" value="1"/>
</dbReference>
<dbReference type="AlphaFoldDB" id="A0A364LGS8"/>
<evidence type="ECO:0000256" key="1">
    <source>
        <dbReference type="SAM" id="MobiDB-lite"/>
    </source>
</evidence>
<organism evidence="3 4">
    <name type="scientific">Legionella quinlivanii</name>
    <dbReference type="NCBI Taxonomy" id="45073"/>
    <lineage>
        <taxon>Bacteria</taxon>
        <taxon>Pseudomonadati</taxon>
        <taxon>Pseudomonadota</taxon>
        <taxon>Gammaproteobacteria</taxon>
        <taxon>Legionellales</taxon>
        <taxon>Legionellaceae</taxon>
        <taxon>Legionella</taxon>
    </lineage>
</organism>
<evidence type="ECO:0000313" key="4">
    <source>
        <dbReference type="Proteomes" id="UP000249458"/>
    </source>
</evidence>
<dbReference type="Gene3D" id="2.40.50.230">
    <property type="entry name" value="Gp5 N-terminal domain"/>
    <property type="match status" value="1"/>
</dbReference>
<dbReference type="InterPro" id="IPR017847">
    <property type="entry name" value="T6SS_RhsGE_Vgr_subset"/>
</dbReference>
<sequence length="858" mass="93529">MQNQILMPKMHGPHFEGSDTEILQFEGTMGVSELYEFRVELASKSLIHGNEIINHPAKMTFTTKAGTESPLHGRVNYFSHTDSLDEYYVYQMIIQPEVTRLQKTRRTHVYLEKRIEEILRHVFQRNNINHVRFDLVNSHPVREFVFQYNELDWQFVTRWMEHEGLFYFFEHTADNEVLVITDSNSTLQLNKDINRLFYHGYTTDSEFDPMANLIYDFEFSTTSQPAEVKVKSYNYQQSSKSYDSTAVIDPQGVGEIVYWAENVHSQEENQRIANQIAESFKWQKEIFNGTASAALINPGSFIQHQHFKLGHLNKPMLIIHAKYSGSQKKSFFSYHSVAIDAPEDHFSCDYRSIDKAIPFRSVLQTPLPRISGVLPGFVDHEGGEDTVQINDKGHYKFRIAISDDGPGKGSRWVRKLESYIGDKYAFSLPMRKGMEVAIGFHFGNPDLPILLGAIDNSTHRNLIASDNQQYMGLQTKEKNVFFINEQKGKTQGIKLRTPHNNTTIVLGTDDIFQSQQDMGYYLSTLSHSNSYIGKDANITIKQSKNLSVDKDYTRFVKGNATMVCHQDTNYQVKGNETVQINQSQYNYIDQNLMNSIGNAMVTEVNGNCALHVLGTHITSVKGYTGSYHLGATIHSYTGAHIADTTGIDIKSVMGGSVQYLGPFTVHVTTGFRYTDDSAISMHTSPVILQQALGMIMLQVGGSAIILDDSGIQIVAPNLTINCPAINVVSAATAFASAEFGVTGNVTIGGALVSLGIPSPAAAGAGAAGAGAVAAVATGAAAAGSTGAAAGAASAAASTATGIIGVALNALAGAKMAIGASVFSSEVVSSLAGSSPPSPPSPASAPAEVPPAPDDGVPT</sequence>
<dbReference type="RefSeq" id="WP_172458299.1">
    <property type="nucleotide sequence ID" value="NZ_MVJN01000009.1"/>
</dbReference>
<dbReference type="SUPFAM" id="SSF69255">
    <property type="entry name" value="gp5 N-terminal domain-like"/>
    <property type="match status" value="1"/>
</dbReference>
<dbReference type="EMBL" id="MVJN01000009">
    <property type="protein sequence ID" value="RAP35446.1"/>
    <property type="molecule type" value="Genomic_DNA"/>
</dbReference>